<evidence type="ECO:0000313" key="3">
    <source>
        <dbReference type="Proteomes" id="UP001465755"/>
    </source>
</evidence>
<sequence>MDTLPDAFDIIVLGTGLPESIVAGAAAKAGKRVLHLDKEEHYGSQWASLPLEEFKAWSTGNTSSPICSGPVKLLQASSADLGASQQYSIDLSPKVLFCSDELIDAVLQARAHNSLEFKLLQGSYVWSSGQLVSIPASRKDVFKTQLGLADKRALWRFLKHASDALQGQGPLKEAFDDTPLVELLKTQGLSKQLRPSMQALVSAAEGKAAFARYLASVARYGQGSGAFLALMYGCGELAQAFCRVAAVHGALTALRHPVAALLVAESTGRCTGVRLATGQAIACEGVGESKAERDRDRPSSLRGVCRAVCILDGSLHREHSSLSIVIPPGSVPGPDGNPHAIRLLQSGAAMSVAPPDRYVLYASTPWTGRDAEDALRPALSAFSN</sequence>
<reference evidence="2 3" key="1">
    <citation type="journal article" date="2024" name="Nat. Commun.">
        <title>Phylogenomics reveals the evolutionary origins of lichenization in chlorophyte algae.</title>
        <authorList>
            <person name="Puginier C."/>
            <person name="Libourel C."/>
            <person name="Otte J."/>
            <person name="Skaloud P."/>
            <person name="Haon M."/>
            <person name="Grisel S."/>
            <person name="Petersen M."/>
            <person name="Berrin J.G."/>
            <person name="Delaux P.M."/>
            <person name="Dal Grande F."/>
            <person name="Keller J."/>
        </authorList>
    </citation>
    <scope>NUCLEOTIDE SEQUENCE [LARGE SCALE GENOMIC DNA]</scope>
    <source>
        <strain evidence="2 3">SAG 2036</strain>
    </source>
</reference>
<evidence type="ECO:0008006" key="4">
    <source>
        <dbReference type="Google" id="ProtNLM"/>
    </source>
</evidence>
<dbReference type="Gene3D" id="3.30.519.10">
    <property type="entry name" value="Guanine Nucleotide Dissociation Inhibitor, domain 2"/>
    <property type="match status" value="1"/>
</dbReference>
<keyword evidence="3" id="KW-1185">Reference proteome</keyword>
<dbReference type="GO" id="GO:0005968">
    <property type="term" value="C:Rab-protein geranylgeranyltransferase complex"/>
    <property type="evidence" value="ECO:0007669"/>
    <property type="project" value="TreeGrafter"/>
</dbReference>
<accession>A0AAW1PR22</accession>
<dbReference type="Proteomes" id="UP001465755">
    <property type="component" value="Unassembled WGS sequence"/>
</dbReference>
<dbReference type="EMBL" id="JALJOQ010000015">
    <property type="protein sequence ID" value="KAK9810589.1"/>
    <property type="molecule type" value="Genomic_DNA"/>
</dbReference>
<comment type="similarity">
    <text evidence="1">Belongs to the Rab GDI family.</text>
</comment>
<protein>
    <recommendedName>
        <fullName evidence="4">Rab proteins geranylgeranyltransferase component A</fullName>
    </recommendedName>
</protein>
<dbReference type="Gene3D" id="3.50.50.60">
    <property type="entry name" value="FAD/NAD(P)-binding domain"/>
    <property type="match status" value="1"/>
</dbReference>
<dbReference type="PRINTS" id="PR00891">
    <property type="entry name" value="RABGDIREP"/>
</dbReference>
<evidence type="ECO:0000256" key="1">
    <source>
        <dbReference type="ARBA" id="ARBA00005593"/>
    </source>
</evidence>
<dbReference type="Pfam" id="PF00996">
    <property type="entry name" value="GDI"/>
    <property type="match status" value="2"/>
</dbReference>
<dbReference type="GO" id="GO:0005634">
    <property type="term" value="C:nucleus"/>
    <property type="evidence" value="ECO:0007669"/>
    <property type="project" value="TreeGrafter"/>
</dbReference>
<dbReference type="SUPFAM" id="SSF54373">
    <property type="entry name" value="FAD-linked reductases, C-terminal domain"/>
    <property type="match status" value="1"/>
</dbReference>
<dbReference type="InterPro" id="IPR036188">
    <property type="entry name" value="FAD/NAD-bd_sf"/>
</dbReference>
<dbReference type="GO" id="GO:0005092">
    <property type="term" value="F:GDP-dissociation inhibitor activity"/>
    <property type="evidence" value="ECO:0007669"/>
    <property type="project" value="InterPro"/>
</dbReference>
<dbReference type="GO" id="GO:0007264">
    <property type="term" value="P:small GTPase-mediated signal transduction"/>
    <property type="evidence" value="ECO:0007669"/>
    <property type="project" value="InterPro"/>
</dbReference>
<comment type="caution">
    <text evidence="2">The sequence shown here is derived from an EMBL/GenBank/DDBJ whole genome shotgun (WGS) entry which is preliminary data.</text>
</comment>
<evidence type="ECO:0000313" key="2">
    <source>
        <dbReference type="EMBL" id="KAK9810589.1"/>
    </source>
</evidence>
<gene>
    <name evidence="2" type="ORF">WJX73_002878</name>
</gene>
<dbReference type="GO" id="GO:0016192">
    <property type="term" value="P:vesicle-mediated transport"/>
    <property type="evidence" value="ECO:0007669"/>
    <property type="project" value="TreeGrafter"/>
</dbReference>
<name>A0AAW1PR22_9CHLO</name>
<organism evidence="2 3">
    <name type="scientific">Symbiochloris irregularis</name>
    <dbReference type="NCBI Taxonomy" id="706552"/>
    <lineage>
        <taxon>Eukaryota</taxon>
        <taxon>Viridiplantae</taxon>
        <taxon>Chlorophyta</taxon>
        <taxon>core chlorophytes</taxon>
        <taxon>Trebouxiophyceae</taxon>
        <taxon>Trebouxiales</taxon>
        <taxon>Trebouxiaceae</taxon>
        <taxon>Symbiochloris</taxon>
    </lineage>
</organism>
<dbReference type="PANTHER" id="PTHR11787">
    <property type="entry name" value="RAB GDP-DISSOCIATION INHIBITOR"/>
    <property type="match status" value="1"/>
</dbReference>
<proteinExistence type="inferred from homology"/>
<dbReference type="SUPFAM" id="SSF51905">
    <property type="entry name" value="FAD/NAD(P)-binding domain"/>
    <property type="match status" value="1"/>
</dbReference>
<dbReference type="GO" id="GO:0005829">
    <property type="term" value="C:cytosol"/>
    <property type="evidence" value="ECO:0007669"/>
    <property type="project" value="TreeGrafter"/>
</dbReference>
<dbReference type="PANTHER" id="PTHR11787:SF4">
    <property type="entry name" value="CHM, RAB ESCORT PROTEIN 1"/>
    <property type="match status" value="1"/>
</dbReference>
<dbReference type="InterPro" id="IPR018203">
    <property type="entry name" value="GDP_dissociation_inhibitor"/>
</dbReference>
<dbReference type="AlphaFoldDB" id="A0AAW1PR22"/>
<dbReference type="Gene3D" id="1.10.405.10">
    <property type="entry name" value="Guanine Nucleotide Dissociation Inhibitor, domain 1"/>
    <property type="match status" value="1"/>
</dbReference>